<gene>
    <name evidence="8" type="ORF">I303_100817</name>
</gene>
<keyword evidence="3 7" id="KW-0645">Protease</keyword>
<keyword evidence="4 7" id="KW-0732">Signal</keyword>
<evidence type="ECO:0000256" key="2">
    <source>
        <dbReference type="ARBA" id="ARBA00022645"/>
    </source>
</evidence>
<organism evidence="8 9">
    <name type="scientific">Kwoniella dejecticola CBS 10117</name>
    <dbReference type="NCBI Taxonomy" id="1296121"/>
    <lineage>
        <taxon>Eukaryota</taxon>
        <taxon>Fungi</taxon>
        <taxon>Dikarya</taxon>
        <taxon>Basidiomycota</taxon>
        <taxon>Agaricomycotina</taxon>
        <taxon>Tremellomycetes</taxon>
        <taxon>Tremellales</taxon>
        <taxon>Cryptococcaceae</taxon>
        <taxon>Kwoniella</taxon>
    </lineage>
</organism>
<evidence type="ECO:0000313" key="9">
    <source>
        <dbReference type="Proteomes" id="UP000078595"/>
    </source>
</evidence>
<dbReference type="GeneID" id="28964518"/>
<dbReference type="AlphaFoldDB" id="A0AAJ8ME09"/>
<sequence length="516" mass="57035">MRSPVSLYLAALLPLISAVQLPHLNIPSPQDALNVADTFLHSSQQHPSTTLGYASDIKLESVGGEFTVLTHKKFPDHRVRIKSTSGWCDPDVKSYSGYLDVGYGKDLFFSFFESRSKAKEDPVIMWINGGPGCSSSLGMFMELGPCTIKDKPTSVNDTQINPYSWNENANIFFLDEPIGVGFSHSEHGQKVATTEAAAKDIQAFVSIFFETFKEFEGRPFHMAGESYGGRYLPLFASAVVDGNKKLIKEGKAPINLQSVLIGNGVTDQFSTIESYFPFQCTLNGDLTEPVQSIGNCVFMAESLPKCSKLAHKNCIESHDYTNCAIALGYCQDVLETSFWEAGVNPYDVTKACSPEELGDSLCYPITKKIGTYLDLPDVRELLGVHEHRGNWTSCDNGVGKRFGQSLDITGQTWLYVAGLLERGIRVLNYVGMQDFICNHIANEMWMDKLEWTGKEGYNAAQWSDWSVKDKVAGTYKTSGNLTMLKIRGAGHMVPYDKPVEALTMLNSWLDAGISVE</sequence>
<keyword evidence="6" id="KW-0325">Glycoprotein</keyword>
<dbReference type="PANTHER" id="PTHR11802:SF113">
    <property type="entry name" value="SERINE CARBOXYPEPTIDASE CTSA-4.1"/>
    <property type="match status" value="1"/>
</dbReference>
<evidence type="ECO:0000256" key="5">
    <source>
        <dbReference type="ARBA" id="ARBA00022801"/>
    </source>
</evidence>
<accession>A0AAJ8ME09</accession>
<protein>
    <recommendedName>
        <fullName evidence="7">Carboxypeptidase</fullName>
        <ecNumber evidence="7">3.4.16.-</ecNumber>
    </recommendedName>
</protein>
<dbReference type="Gene3D" id="3.40.50.1820">
    <property type="entry name" value="alpha/beta hydrolase"/>
    <property type="match status" value="1"/>
</dbReference>
<dbReference type="Pfam" id="PF00450">
    <property type="entry name" value="Peptidase_S10"/>
    <property type="match status" value="1"/>
</dbReference>
<dbReference type="GO" id="GO:0006508">
    <property type="term" value="P:proteolysis"/>
    <property type="evidence" value="ECO:0007669"/>
    <property type="project" value="UniProtKB-KW"/>
</dbReference>
<dbReference type="EC" id="3.4.16.-" evidence="7"/>
<name>A0AAJ8ME09_9TREE</name>
<evidence type="ECO:0000256" key="3">
    <source>
        <dbReference type="ARBA" id="ARBA00022670"/>
    </source>
</evidence>
<dbReference type="InterPro" id="IPR033124">
    <property type="entry name" value="Ser_caboxypep_his_AS"/>
</dbReference>
<keyword evidence="5 7" id="KW-0378">Hydrolase</keyword>
<dbReference type="PANTHER" id="PTHR11802">
    <property type="entry name" value="SERINE PROTEASE FAMILY S10 SERINE CARBOXYPEPTIDASE"/>
    <property type="match status" value="1"/>
</dbReference>
<feature type="chain" id="PRO_5042314133" description="Carboxypeptidase" evidence="7">
    <location>
        <begin position="19"/>
        <end position="516"/>
    </location>
</feature>
<feature type="signal peptide" evidence="7">
    <location>
        <begin position="1"/>
        <end position="18"/>
    </location>
</feature>
<dbReference type="PROSITE" id="PS00560">
    <property type="entry name" value="CARBOXYPEPT_SER_HIS"/>
    <property type="match status" value="1"/>
</dbReference>
<dbReference type="SUPFAM" id="SSF53474">
    <property type="entry name" value="alpha/beta-Hydrolases"/>
    <property type="match status" value="1"/>
</dbReference>
<dbReference type="PROSITE" id="PS00131">
    <property type="entry name" value="CARBOXYPEPT_SER_SER"/>
    <property type="match status" value="1"/>
</dbReference>
<dbReference type="FunFam" id="3.40.50.1820:FF:000226">
    <property type="entry name" value="Carboxypeptidase"/>
    <property type="match status" value="1"/>
</dbReference>
<reference evidence="8" key="2">
    <citation type="submission" date="2024-02" db="EMBL/GenBank/DDBJ databases">
        <title>Comparative genomics of Cryptococcus and Kwoniella reveals pathogenesis evolution and contrasting modes of karyotype evolution via chromosome fusion or intercentromeric recombination.</title>
        <authorList>
            <person name="Coelho M.A."/>
            <person name="David-Palma M."/>
            <person name="Shea T."/>
            <person name="Bowers K."/>
            <person name="McGinley-Smith S."/>
            <person name="Mohammad A.W."/>
            <person name="Gnirke A."/>
            <person name="Yurkov A.M."/>
            <person name="Nowrousian M."/>
            <person name="Sun S."/>
            <person name="Cuomo C.A."/>
            <person name="Heitman J."/>
        </authorList>
    </citation>
    <scope>NUCLEOTIDE SEQUENCE</scope>
    <source>
        <strain evidence="8">CBS 10117</strain>
    </source>
</reference>
<comment type="similarity">
    <text evidence="1 7">Belongs to the peptidase S10 family.</text>
</comment>
<keyword evidence="2 7" id="KW-0121">Carboxypeptidase</keyword>
<dbReference type="PRINTS" id="PR00724">
    <property type="entry name" value="CRBOXYPTASEC"/>
</dbReference>
<dbReference type="KEGG" id="kdj:28964518"/>
<evidence type="ECO:0000256" key="6">
    <source>
        <dbReference type="ARBA" id="ARBA00023180"/>
    </source>
</evidence>
<reference evidence="8" key="1">
    <citation type="submission" date="2013-07" db="EMBL/GenBank/DDBJ databases">
        <authorList>
            <consortium name="The Broad Institute Genome Sequencing Platform"/>
            <person name="Cuomo C."/>
            <person name="Litvintseva A."/>
            <person name="Chen Y."/>
            <person name="Heitman J."/>
            <person name="Sun S."/>
            <person name="Springer D."/>
            <person name="Dromer F."/>
            <person name="Young S.K."/>
            <person name="Zeng Q."/>
            <person name="Gargeya S."/>
            <person name="Fitzgerald M."/>
            <person name="Abouelleil A."/>
            <person name="Alvarado L."/>
            <person name="Berlin A.M."/>
            <person name="Chapman S.B."/>
            <person name="Dewar J."/>
            <person name="Goldberg J."/>
            <person name="Griggs A."/>
            <person name="Gujja S."/>
            <person name="Hansen M."/>
            <person name="Howarth C."/>
            <person name="Imamovic A."/>
            <person name="Larimer J."/>
            <person name="McCowan C."/>
            <person name="Murphy C."/>
            <person name="Pearson M."/>
            <person name="Priest M."/>
            <person name="Roberts A."/>
            <person name="Saif S."/>
            <person name="Shea T."/>
            <person name="Sykes S."/>
            <person name="Wortman J."/>
            <person name="Nusbaum C."/>
            <person name="Birren B."/>
        </authorList>
    </citation>
    <scope>NUCLEOTIDE SEQUENCE</scope>
    <source>
        <strain evidence="8">CBS 10117</strain>
    </source>
</reference>
<dbReference type="EMBL" id="CP144530">
    <property type="protein sequence ID" value="WWC58279.1"/>
    <property type="molecule type" value="Genomic_DNA"/>
</dbReference>
<evidence type="ECO:0000313" key="8">
    <source>
        <dbReference type="EMBL" id="WWC58279.1"/>
    </source>
</evidence>
<dbReference type="Gene3D" id="1.10.287.410">
    <property type="match status" value="1"/>
</dbReference>
<proteinExistence type="inferred from homology"/>
<dbReference type="GO" id="GO:0004185">
    <property type="term" value="F:serine-type carboxypeptidase activity"/>
    <property type="evidence" value="ECO:0007669"/>
    <property type="project" value="UniProtKB-UniRule"/>
</dbReference>
<dbReference type="GO" id="GO:0000324">
    <property type="term" value="C:fungal-type vacuole"/>
    <property type="evidence" value="ECO:0007669"/>
    <property type="project" value="TreeGrafter"/>
</dbReference>
<evidence type="ECO:0000256" key="7">
    <source>
        <dbReference type="RuleBase" id="RU361156"/>
    </source>
</evidence>
<dbReference type="InterPro" id="IPR001563">
    <property type="entry name" value="Peptidase_S10"/>
</dbReference>
<evidence type="ECO:0000256" key="4">
    <source>
        <dbReference type="ARBA" id="ARBA00022729"/>
    </source>
</evidence>
<dbReference type="Proteomes" id="UP000078595">
    <property type="component" value="Chromosome 1"/>
</dbReference>
<dbReference type="RefSeq" id="XP_065824278.1">
    <property type="nucleotide sequence ID" value="XM_065968206.1"/>
</dbReference>
<dbReference type="InterPro" id="IPR018202">
    <property type="entry name" value="Ser_caboxypep_ser_AS"/>
</dbReference>
<dbReference type="InterPro" id="IPR029058">
    <property type="entry name" value="AB_hydrolase_fold"/>
</dbReference>
<keyword evidence="9" id="KW-1185">Reference proteome</keyword>
<evidence type="ECO:0000256" key="1">
    <source>
        <dbReference type="ARBA" id="ARBA00009431"/>
    </source>
</evidence>